<accession>A0A5E4CAF1</accession>
<organism evidence="3 4">
    <name type="scientific">Marmota monax</name>
    <name type="common">Woodchuck</name>
    <dbReference type="NCBI Taxonomy" id="9995"/>
    <lineage>
        <taxon>Eukaryota</taxon>
        <taxon>Metazoa</taxon>
        <taxon>Chordata</taxon>
        <taxon>Craniata</taxon>
        <taxon>Vertebrata</taxon>
        <taxon>Euteleostomi</taxon>
        <taxon>Mammalia</taxon>
        <taxon>Eutheria</taxon>
        <taxon>Euarchontoglires</taxon>
        <taxon>Glires</taxon>
        <taxon>Rodentia</taxon>
        <taxon>Sciuromorpha</taxon>
        <taxon>Sciuridae</taxon>
        <taxon>Xerinae</taxon>
        <taxon>Marmotini</taxon>
        <taxon>Marmota</taxon>
    </lineage>
</organism>
<keyword evidence="4" id="KW-1185">Reference proteome</keyword>
<protein>
    <submittedName>
        <fullName evidence="3">Uncharacterized protein</fullName>
    </submittedName>
</protein>
<evidence type="ECO:0000256" key="2">
    <source>
        <dbReference type="ARBA" id="ARBA00022737"/>
    </source>
</evidence>
<gene>
    <name evidence="3" type="ORF">MONAX_5E028231</name>
</gene>
<evidence type="ECO:0000256" key="1">
    <source>
        <dbReference type="ARBA" id="ARBA00022614"/>
    </source>
</evidence>
<proteinExistence type="predicted"/>
<evidence type="ECO:0000313" key="3">
    <source>
        <dbReference type="EMBL" id="VTJ78798.1"/>
    </source>
</evidence>
<dbReference type="Proteomes" id="UP000335636">
    <property type="component" value="Unassembled WGS sequence"/>
</dbReference>
<comment type="caution">
    <text evidence="3">The sequence shown here is derived from an EMBL/GenBank/DDBJ whole genome shotgun (WGS) entry which is preliminary data.</text>
</comment>
<dbReference type="EMBL" id="CABDUW010001125">
    <property type="protein sequence ID" value="VTJ78798.1"/>
    <property type="molecule type" value="Genomic_DNA"/>
</dbReference>
<dbReference type="InterPro" id="IPR050694">
    <property type="entry name" value="LRRC14/PRAME"/>
</dbReference>
<dbReference type="PANTHER" id="PTHR14224:SF19">
    <property type="entry name" value="PRAME FAMILY MEMBER 11-RELATED"/>
    <property type="match status" value="1"/>
</dbReference>
<dbReference type="PANTHER" id="PTHR14224">
    <property type="entry name" value="SIMILAR TO PREFERENTIALLY EXPRESSED ANTIGEN IN MELANOMA-LIKE 3"/>
    <property type="match status" value="1"/>
</dbReference>
<keyword evidence="2" id="KW-0677">Repeat</keyword>
<evidence type="ECO:0000313" key="4">
    <source>
        <dbReference type="Proteomes" id="UP000335636"/>
    </source>
</evidence>
<dbReference type="GO" id="GO:0005737">
    <property type="term" value="C:cytoplasm"/>
    <property type="evidence" value="ECO:0007669"/>
    <property type="project" value="TreeGrafter"/>
</dbReference>
<dbReference type="AlphaFoldDB" id="A0A5E4CAF1"/>
<keyword evidence="1" id="KW-0433">Leucine-rich repeat</keyword>
<name>A0A5E4CAF1_MARMO</name>
<reference evidence="3" key="1">
    <citation type="submission" date="2019-04" db="EMBL/GenBank/DDBJ databases">
        <authorList>
            <person name="Alioto T."/>
            <person name="Alioto T."/>
        </authorList>
    </citation>
    <scope>NUCLEOTIDE SEQUENCE [LARGE SCALE GENOMIC DNA]</scope>
</reference>
<sequence>MLSPTWEGLPDVEVLVAAAMTSEGGCPCPSLSWYRWEHQAGLEGKGIQKRGGNCRCWICRRFMGSSGGCGLEPWSGAVVNACSPEVMKERQTVMASPHTGPTLPLKVLVNLCFQQRPLNAFLSFSFHWVDERKGLLQLCFKKLQMCSLSIHSTERILERLDLDFIQQLDVQCFWRLSTLATFASYWGQMSNLRKLFFSHVYVSAYASQEERDQSMDDITSQFAKMDSLWRLYLDGVFLLEGHLCQEACPVKVGRSRVEERALEEEAPTPELSTEKLCALQQEAEELPPMSPWGRLL</sequence>